<evidence type="ECO:0000313" key="4">
    <source>
        <dbReference type="Proteomes" id="UP000076830"/>
    </source>
</evidence>
<dbReference type="RefSeq" id="WP_067650535.1">
    <property type="nucleotide sequence ID" value="NZ_CP015249.1"/>
</dbReference>
<gene>
    <name evidence="3" type="ORF">I596_3567</name>
</gene>
<dbReference type="SUPFAM" id="SSF51126">
    <property type="entry name" value="Pectin lyase-like"/>
    <property type="match status" value="1"/>
</dbReference>
<dbReference type="InterPro" id="IPR059226">
    <property type="entry name" value="Choice_anch_Q_dom"/>
</dbReference>
<dbReference type="EMBL" id="CP015249">
    <property type="protein sequence ID" value="ANB19555.1"/>
    <property type="molecule type" value="Genomic_DNA"/>
</dbReference>
<accession>A0A160DXS8</accession>
<dbReference type="Pfam" id="PF24249">
    <property type="entry name" value="DUF7452"/>
    <property type="match status" value="2"/>
</dbReference>
<dbReference type="NCBIfam" id="NF041518">
    <property type="entry name" value="choice_anch_Q"/>
    <property type="match status" value="1"/>
</dbReference>
<dbReference type="AlphaFoldDB" id="A0A160DXS8"/>
<protein>
    <recommendedName>
        <fullName evidence="2">DUF7452 domain-containing protein</fullName>
    </recommendedName>
</protein>
<dbReference type="InterPro" id="IPR055875">
    <property type="entry name" value="DUF7452"/>
</dbReference>
<name>A0A160DXS8_9GAMM</name>
<keyword evidence="1" id="KW-0732">Signal</keyword>
<dbReference type="OrthoDB" id="5945679at2"/>
<dbReference type="KEGG" id="dko:I596_3567"/>
<feature type="domain" description="DUF7452" evidence="2">
    <location>
        <begin position="561"/>
        <end position="665"/>
    </location>
</feature>
<organism evidence="3 4">
    <name type="scientific">Dokdonella koreensis DS-123</name>
    <dbReference type="NCBI Taxonomy" id="1300342"/>
    <lineage>
        <taxon>Bacteria</taxon>
        <taxon>Pseudomonadati</taxon>
        <taxon>Pseudomonadota</taxon>
        <taxon>Gammaproteobacteria</taxon>
        <taxon>Lysobacterales</taxon>
        <taxon>Rhodanobacteraceae</taxon>
        <taxon>Dokdonella</taxon>
    </lineage>
</organism>
<dbReference type="Proteomes" id="UP000076830">
    <property type="component" value="Chromosome"/>
</dbReference>
<proteinExistence type="predicted"/>
<sequence>MPNRFFPARAGHHLPWLVLALLPSADAATRVWPSAACTGTLQACMDGAADGDRIEIAGLAPIEEDISLANRSLTLTSLPGLRARFASGRSVTTTIGSGVSATVTVSRIDFTDGAVDLRKNGTGITSFTVEDVGVERTPSGSTGRIAVTATSGATVNATVTGNRVRGLPGSLNEGLLHLEAGGATLNAVVAWNTLARNADPTAQGAGLFVDAHAIGSQPATASVRAYGNTASGAFGRAAFFFSEGLFSSSASTLEVVAANNVATGTAQGSSTGVGLTVGQGTIQAQVFNNTITGAQHGISALGWDSGSPAARISGSVRNNLIQAATRGLVFTAALTPGLDNDYNLVQAPVNLATPGPNTVSGPAQLVARHAPRLRPGSPAIDAADGPGLANLIIEAGLPTLDADGLRRLKGARADIGAYEAGDGAMRHVATIGSVNANWTVIRHPLAAPFTAELQATRVYNYGGRTVMPFGLFYTAGTWAIYNESVAPLLPGLIWNVWAPAPGAGRFIHAATAANTTTWRTQVDNAAANGQAARILIVAHNWTSSPAYNDHPIGVYYSGTGSAGRWHVANLDQANLPAGSAFNVYAQPPSPNAFRVAAIPGRNLVLLDHPLLNGTPCAAAQVTRVVSPASPGPMGGFDLDYGLVDGRWGIYSPTPWPADTAFNVLVDPAQVFACTDRIFATDFD</sequence>
<feature type="signal peptide" evidence="1">
    <location>
        <begin position="1"/>
        <end position="27"/>
    </location>
</feature>
<feature type="domain" description="DUF7452" evidence="2">
    <location>
        <begin position="470"/>
        <end position="559"/>
    </location>
</feature>
<evidence type="ECO:0000313" key="3">
    <source>
        <dbReference type="EMBL" id="ANB19555.1"/>
    </source>
</evidence>
<keyword evidence="4" id="KW-1185">Reference proteome</keyword>
<evidence type="ECO:0000259" key="2">
    <source>
        <dbReference type="Pfam" id="PF24249"/>
    </source>
</evidence>
<feature type="chain" id="PRO_5007813518" description="DUF7452 domain-containing protein" evidence="1">
    <location>
        <begin position="28"/>
        <end position="683"/>
    </location>
</feature>
<dbReference type="InterPro" id="IPR011050">
    <property type="entry name" value="Pectin_lyase_fold/virulence"/>
</dbReference>
<reference evidence="3 4" key="1">
    <citation type="submission" date="2016-04" db="EMBL/GenBank/DDBJ databases">
        <title>Complete genome sequence of Dokdonella koreensis DS-123T.</title>
        <authorList>
            <person name="Kim J.F."/>
            <person name="Lee H."/>
            <person name="Kwak M.-J."/>
        </authorList>
    </citation>
    <scope>NUCLEOTIDE SEQUENCE [LARGE SCALE GENOMIC DNA]</scope>
    <source>
        <strain evidence="3 4">DS-123</strain>
    </source>
</reference>
<evidence type="ECO:0000256" key="1">
    <source>
        <dbReference type="SAM" id="SignalP"/>
    </source>
</evidence>